<dbReference type="Proteomes" id="UP000588098">
    <property type="component" value="Unassembled WGS sequence"/>
</dbReference>
<evidence type="ECO:0000313" key="2">
    <source>
        <dbReference type="EMBL" id="MBB5936737.1"/>
    </source>
</evidence>
<sequence>MSDDSEKLNYQPADRRSKEVEAEIGSLSSELLDMLRVKGKATPADPMAGPCGAIADAPESYRSVRHPWSLYGVDNKVLGVAMENLAEALPKHGWQVVKRGPAANKNRSLEILAVHLESKSQAEISWMKGQDGHEPLISFAVYSRCFSDPDASASPSSGD</sequence>
<evidence type="ECO:0000256" key="1">
    <source>
        <dbReference type="SAM" id="MobiDB-lite"/>
    </source>
</evidence>
<name>A0A7W9UZH2_9ACTN</name>
<dbReference type="AlphaFoldDB" id="A0A7W9UZH2"/>
<feature type="compositionally biased region" description="Basic and acidic residues" evidence="1">
    <location>
        <begin position="1"/>
        <end position="21"/>
    </location>
</feature>
<protein>
    <submittedName>
        <fullName evidence="2">Uncharacterized protein</fullName>
    </submittedName>
</protein>
<accession>A0A7W9UZH2</accession>
<keyword evidence="3" id="KW-1185">Reference proteome</keyword>
<organism evidence="2 3">
    <name type="scientific">Streptomyces zagrosensis</name>
    <dbReference type="NCBI Taxonomy" id="1042984"/>
    <lineage>
        <taxon>Bacteria</taxon>
        <taxon>Bacillati</taxon>
        <taxon>Actinomycetota</taxon>
        <taxon>Actinomycetes</taxon>
        <taxon>Kitasatosporales</taxon>
        <taxon>Streptomycetaceae</taxon>
        <taxon>Streptomyces</taxon>
    </lineage>
</organism>
<dbReference type="EMBL" id="JACHJL010000009">
    <property type="protein sequence ID" value="MBB5936737.1"/>
    <property type="molecule type" value="Genomic_DNA"/>
</dbReference>
<proteinExistence type="predicted"/>
<feature type="region of interest" description="Disordered" evidence="1">
    <location>
        <begin position="1"/>
        <end position="22"/>
    </location>
</feature>
<reference evidence="2 3" key="1">
    <citation type="submission" date="2020-08" db="EMBL/GenBank/DDBJ databases">
        <title>Genomic Encyclopedia of Type Strains, Phase III (KMG-III): the genomes of soil and plant-associated and newly described type strains.</title>
        <authorList>
            <person name="Whitman W."/>
        </authorList>
    </citation>
    <scope>NUCLEOTIDE SEQUENCE [LARGE SCALE GENOMIC DNA]</scope>
    <source>
        <strain evidence="2 3">CECT 8305</strain>
    </source>
</reference>
<dbReference type="RefSeq" id="WP_184573307.1">
    <property type="nucleotide sequence ID" value="NZ_JACHJL010000009.1"/>
</dbReference>
<evidence type="ECO:0000313" key="3">
    <source>
        <dbReference type="Proteomes" id="UP000588098"/>
    </source>
</evidence>
<gene>
    <name evidence="2" type="ORF">FHS42_003814</name>
</gene>
<comment type="caution">
    <text evidence="2">The sequence shown here is derived from an EMBL/GenBank/DDBJ whole genome shotgun (WGS) entry which is preliminary data.</text>
</comment>